<dbReference type="EMBL" id="BAABFR010000107">
    <property type="protein sequence ID" value="GAA4403338.1"/>
    <property type="molecule type" value="Genomic_DNA"/>
</dbReference>
<reference evidence="3" key="1">
    <citation type="journal article" date="2019" name="Int. J. Syst. Evol. Microbiol.">
        <title>The Global Catalogue of Microorganisms (GCM) 10K type strain sequencing project: providing services to taxonomists for standard genome sequencing and annotation.</title>
        <authorList>
            <consortium name="The Broad Institute Genomics Platform"/>
            <consortium name="The Broad Institute Genome Sequencing Center for Infectious Disease"/>
            <person name="Wu L."/>
            <person name="Ma J."/>
        </authorList>
    </citation>
    <scope>NUCLEOTIDE SEQUENCE [LARGE SCALE GENOMIC DNA]</scope>
    <source>
        <strain evidence="3">JCM 17688</strain>
    </source>
</reference>
<keyword evidence="3" id="KW-1185">Reference proteome</keyword>
<organism evidence="2 3">
    <name type="scientific">Tsukamurella soli</name>
    <dbReference type="NCBI Taxonomy" id="644556"/>
    <lineage>
        <taxon>Bacteria</taxon>
        <taxon>Bacillati</taxon>
        <taxon>Actinomycetota</taxon>
        <taxon>Actinomycetes</taxon>
        <taxon>Mycobacteriales</taxon>
        <taxon>Tsukamurellaceae</taxon>
        <taxon>Tsukamurella</taxon>
    </lineage>
</organism>
<accession>A0ABP8KAN6</accession>
<feature type="transmembrane region" description="Helical" evidence="1">
    <location>
        <begin position="12"/>
        <end position="32"/>
    </location>
</feature>
<comment type="caution">
    <text evidence="2">The sequence shown here is derived from an EMBL/GenBank/DDBJ whole genome shotgun (WGS) entry which is preliminary data.</text>
</comment>
<keyword evidence="1" id="KW-1133">Transmembrane helix</keyword>
<feature type="transmembrane region" description="Helical" evidence="1">
    <location>
        <begin position="106"/>
        <end position="132"/>
    </location>
</feature>
<dbReference type="RefSeq" id="WP_345000316.1">
    <property type="nucleotide sequence ID" value="NZ_BAABFR010000107.1"/>
</dbReference>
<protein>
    <submittedName>
        <fullName evidence="2">DUF3592 domain-containing protein</fullName>
    </submittedName>
</protein>
<evidence type="ECO:0000313" key="2">
    <source>
        <dbReference type="EMBL" id="GAA4403338.1"/>
    </source>
</evidence>
<evidence type="ECO:0000313" key="3">
    <source>
        <dbReference type="Proteomes" id="UP001500635"/>
    </source>
</evidence>
<sequence length="152" mass="16071">MTRAGLRRTQLVLLSTGALITLLCAILLVAAWRDDRAITGHLGTATADVLSAGPRRSTISFYTADGVNHNPPLGVLYPSELTVGDRIQVEYDTADPDLVRVAGRTASVAVVPAASVAVVSWLVIAAVMVTLAQAQRRRGAHSSPDVRSRETS</sequence>
<dbReference type="Proteomes" id="UP001500635">
    <property type="component" value="Unassembled WGS sequence"/>
</dbReference>
<keyword evidence="1" id="KW-0812">Transmembrane</keyword>
<proteinExistence type="predicted"/>
<gene>
    <name evidence="2" type="ORF">GCM10023147_44720</name>
</gene>
<name>A0ABP8KAN6_9ACTN</name>
<evidence type="ECO:0000256" key="1">
    <source>
        <dbReference type="SAM" id="Phobius"/>
    </source>
</evidence>
<keyword evidence="1" id="KW-0472">Membrane</keyword>